<dbReference type="InterPro" id="IPR053085">
    <property type="entry name" value="Jasmonate-induced_protein"/>
</dbReference>
<keyword evidence="2" id="KW-1185">Reference proteome</keyword>
<proteinExistence type="predicted"/>
<name>A0A251V683_HELAN</name>
<organism evidence="1 2">
    <name type="scientific">Helianthus annuus</name>
    <name type="common">Common sunflower</name>
    <dbReference type="NCBI Taxonomy" id="4232"/>
    <lineage>
        <taxon>Eukaryota</taxon>
        <taxon>Viridiplantae</taxon>
        <taxon>Streptophyta</taxon>
        <taxon>Embryophyta</taxon>
        <taxon>Tracheophyta</taxon>
        <taxon>Spermatophyta</taxon>
        <taxon>Magnoliopsida</taxon>
        <taxon>eudicotyledons</taxon>
        <taxon>Gunneridae</taxon>
        <taxon>Pentapetalae</taxon>
        <taxon>asterids</taxon>
        <taxon>campanulids</taxon>
        <taxon>Asterales</taxon>
        <taxon>Asteraceae</taxon>
        <taxon>Asteroideae</taxon>
        <taxon>Heliantheae alliance</taxon>
        <taxon>Heliantheae</taxon>
        <taxon>Helianthus</taxon>
    </lineage>
</organism>
<dbReference type="AlphaFoldDB" id="A0A251V683"/>
<accession>A0A251V683</accession>
<dbReference type="PANTHER" id="PTHR36482:SF5">
    <property type="entry name" value="23 KDA JASMONATE-INDUCED PROTEIN-LIKE"/>
    <property type="match status" value="1"/>
</dbReference>
<dbReference type="Gene3D" id="2.60.270.20">
    <property type="entry name" value="Cytolysin/lectin"/>
    <property type="match status" value="1"/>
</dbReference>
<evidence type="ECO:0000313" key="2">
    <source>
        <dbReference type="Proteomes" id="UP000215914"/>
    </source>
</evidence>
<dbReference type="PANTHER" id="PTHR36482">
    <property type="entry name" value="OSJNBA0024J22.15 PROTEIN"/>
    <property type="match status" value="1"/>
</dbReference>
<dbReference type="EMBL" id="CM007892">
    <property type="protein sequence ID" value="OTG30111.1"/>
    <property type="molecule type" value="Genomic_DNA"/>
</dbReference>
<gene>
    <name evidence="1" type="ORF">HannXRQ_Chr03g0060851</name>
</gene>
<sequence>MICVMATNVFGKPVTEGTRTERALEALNNPNVDGKRDVALAYVRQLKANWGNGVSTLGIFYNATGETLTFTQENSSYGQIEGPYPTRVQNGQWGAFFHTKKPVVASGSVGFVVYRVRVSDTTVCNPLIAWSVPWSQVSYNNQAYCDVFDEGKVDSPEKIYQKMEDVDSRQYVSIKLGMMVTSQIETGTSPVYEAEFTREDAYCDVFDEGKVDSPEKIYQKMEDMLQPRRKLQTNKMLKLHYLLN</sequence>
<dbReference type="InParanoid" id="A0A251V683"/>
<protein>
    <submittedName>
        <fullName evidence="1">Putative cytolysin/lectin</fullName>
    </submittedName>
</protein>
<dbReference type="InterPro" id="IPR015926">
    <property type="entry name" value="Cytolysin/lectin"/>
</dbReference>
<dbReference type="InterPro" id="IPR049065">
    <property type="entry name" value="Nakanori"/>
</dbReference>
<evidence type="ECO:0000313" key="1">
    <source>
        <dbReference type="EMBL" id="OTG30111.1"/>
    </source>
</evidence>
<dbReference type="SUPFAM" id="SSF63724">
    <property type="entry name" value="Cytolysin/lectin"/>
    <property type="match status" value="1"/>
</dbReference>
<reference evidence="2" key="1">
    <citation type="journal article" date="2017" name="Nature">
        <title>The sunflower genome provides insights into oil metabolism, flowering and Asterid evolution.</title>
        <authorList>
            <person name="Badouin H."/>
            <person name="Gouzy J."/>
            <person name="Grassa C.J."/>
            <person name="Murat F."/>
            <person name="Staton S.E."/>
            <person name="Cottret L."/>
            <person name="Lelandais-Briere C."/>
            <person name="Owens G.L."/>
            <person name="Carrere S."/>
            <person name="Mayjonade B."/>
            <person name="Legrand L."/>
            <person name="Gill N."/>
            <person name="Kane N.C."/>
            <person name="Bowers J.E."/>
            <person name="Hubner S."/>
            <person name="Bellec A."/>
            <person name="Berard A."/>
            <person name="Berges H."/>
            <person name="Blanchet N."/>
            <person name="Boniface M.C."/>
            <person name="Brunel D."/>
            <person name="Catrice O."/>
            <person name="Chaidir N."/>
            <person name="Claudel C."/>
            <person name="Donnadieu C."/>
            <person name="Faraut T."/>
            <person name="Fievet G."/>
            <person name="Helmstetter N."/>
            <person name="King M."/>
            <person name="Knapp S.J."/>
            <person name="Lai Z."/>
            <person name="Le Paslier M.C."/>
            <person name="Lippi Y."/>
            <person name="Lorenzon L."/>
            <person name="Mandel J.R."/>
            <person name="Marage G."/>
            <person name="Marchand G."/>
            <person name="Marquand E."/>
            <person name="Bret-Mestries E."/>
            <person name="Morien E."/>
            <person name="Nambeesan S."/>
            <person name="Nguyen T."/>
            <person name="Pegot-Espagnet P."/>
            <person name="Pouilly N."/>
            <person name="Raftis F."/>
            <person name="Sallet E."/>
            <person name="Schiex T."/>
            <person name="Thomas J."/>
            <person name="Vandecasteele C."/>
            <person name="Vares D."/>
            <person name="Vear F."/>
            <person name="Vautrin S."/>
            <person name="Crespi M."/>
            <person name="Mangin B."/>
            <person name="Burke J.M."/>
            <person name="Salse J."/>
            <person name="Munos S."/>
            <person name="Vincourt P."/>
            <person name="Rieseberg L.H."/>
            <person name="Langlade N.B."/>
        </authorList>
    </citation>
    <scope>NUCLEOTIDE SEQUENCE [LARGE SCALE GENOMIC DNA]</scope>
    <source>
        <strain evidence="2">cv. SF193</strain>
    </source>
</reference>
<dbReference type="Proteomes" id="UP000215914">
    <property type="component" value="Chromosome 3"/>
</dbReference>
<dbReference type="Pfam" id="PF21230">
    <property type="entry name" value="Nakanori"/>
    <property type="match status" value="1"/>
</dbReference>